<dbReference type="EMBL" id="JBBBDM010000001">
    <property type="protein sequence ID" value="MEI5685463.1"/>
    <property type="molecule type" value="Genomic_DNA"/>
</dbReference>
<feature type="signal peptide" evidence="2">
    <location>
        <begin position="1"/>
        <end position="23"/>
    </location>
</feature>
<dbReference type="RefSeq" id="WP_037535185.1">
    <property type="nucleotide sequence ID" value="NZ_JBBBDM010000001.1"/>
</dbReference>
<evidence type="ECO:0000313" key="3">
    <source>
        <dbReference type="EMBL" id="MEI5685463.1"/>
    </source>
</evidence>
<evidence type="ECO:0000256" key="2">
    <source>
        <dbReference type="SAM" id="SignalP"/>
    </source>
</evidence>
<feature type="compositionally biased region" description="Basic and acidic residues" evidence="1">
    <location>
        <begin position="60"/>
        <end position="76"/>
    </location>
</feature>
<reference evidence="3 4" key="1">
    <citation type="journal article" date="2013" name="Int. J. Syst. Evol. Microbiol.">
        <title>Sphingomonas kyungheensis sp. nov., a bacterium with ginsenoside-converting activity isolated from soil of a ginseng field.</title>
        <authorList>
            <person name="Son H.M."/>
            <person name="Yang J.E."/>
            <person name="Park Y."/>
            <person name="Han C.K."/>
            <person name="Kim S.G."/>
            <person name="Kook M."/>
            <person name="Yi T.H."/>
        </authorList>
    </citation>
    <scope>NUCLEOTIDE SEQUENCE [LARGE SCALE GENOMIC DNA]</scope>
    <source>
        <strain evidence="3 4">LMG 26582</strain>
    </source>
</reference>
<gene>
    <name evidence="3" type="ORF">V8201_00060</name>
</gene>
<feature type="region of interest" description="Disordered" evidence="1">
    <location>
        <begin position="26"/>
        <end position="82"/>
    </location>
</feature>
<evidence type="ECO:0008006" key="5">
    <source>
        <dbReference type="Google" id="ProtNLM"/>
    </source>
</evidence>
<sequence length="82" mass="8854">MKRPIAFVPVVSLLLVLAGCGAAKELQPAPGRPLPVAPYGAKATPTPAQLITPTTQQRPQRSDELLRNSEQRRADDFDLPPN</sequence>
<dbReference type="Proteomes" id="UP001367771">
    <property type="component" value="Unassembled WGS sequence"/>
</dbReference>
<name>A0ABU8GX26_9SPHN</name>
<keyword evidence="2" id="KW-0732">Signal</keyword>
<keyword evidence="4" id="KW-1185">Reference proteome</keyword>
<comment type="caution">
    <text evidence="3">The sequence shown here is derived from an EMBL/GenBank/DDBJ whole genome shotgun (WGS) entry which is preliminary data.</text>
</comment>
<proteinExistence type="predicted"/>
<accession>A0ABU8GX26</accession>
<evidence type="ECO:0000313" key="4">
    <source>
        <dbReference type="Proteomes" id="UP001367771"/>
    </source>
</evidence>
<evidence type="ECO:0000256" key="1">
    <source>
        <dbReference type="SAM" id="MobiDB-lite"/>
    </source>
</evidence>
<organism evidence="3 4">
    <name type="scientific">Sphingomonas kyungheensis</name>
    <dbReference type="NCBI Taxonomy" id="1069987"/>
    <lineage>
        <taxon>Bacteria</taxon>
        <taxon>Pseudomonadati</taxon>
        <taxon>Pseudomonadota</taxon>
        <taxon>Alphaproteobacteria</taxon>
        <taxon>Sphingomonadales</taxon>
        <taxon>Sphingomonadaceae</taxon>
        <taxon>Sphingomonas</taxon>
    </lineage>
</organism>
<protein>
    <recommendedName>
        <fullName evidence="5">Argininosuccinate lyase</fullName>
    </recommendedName>
</protein>
<feature type="chain" id="PRO_5047377728" description="Argininosuccinate lyase" evidence="2">
    <location>
        <begin position="24"/>
        <end position="82"/>
    </location>
</feature>
<dbReference type="PROSITE" id="PS51257">
    <property type="entry name" value="PROKAR_LIPOPROTEIN"/>
    <property type="match status" value="1"/>
</dbReference>
<feature type="compositionally biased region" description="Polar residues" evidence="1">
    <location>
        <begin position="46"/>
        <end position="59"/>
    </location>
</feature>